<name>A0AAV4QTV6_9ARAC</name>
<proteinExistence type="predicted"/>
<dbReference type="EMBL" id="BPLQ01004946">
    <property type="protein sequence ID" value="GIY11709.1"/>
    <property type="molecule type" value="Genomic_DNA"/>
</dbReference>
<protein>
    <submittedName>
        <fullName evidence="1">Uncharacterized protein</fullName>
    </submittedName>
</protein>
<keyword evidence="2" id="KW-1185">Reference proteome</keyword>
<evidence type="ECO:0000313" key="2">
    <source>
        <dbReference type="Proteomes" id="UP001054837"/>
    </source>
</evidence>
<dbReference type="AlphaFoldDB" id="A0AAV4QTV6"/>
<dbReference type="Proteomes" id="UP001054837">
    <property type="component" value="Unassembled WGS sequence"/>
</dbReference>
<reference evidence="1 2" key="1">
    <citation type="submission" date="2021-06" db="EMBL/GenBank/DDBJ databases">
        <title>Caerostris darwini draft genome.</title>
        <authorList>
            <person name="Kono N."/>
            <person name="Arakawa K."/>
        </authorList>
    </citation>
    <scope>NUCLEOTIDE SEQUENCE [LARGE SCALE GENOMIC DNA]</scope>
</reference>
<accession>A0AAV4QTV6</accession>
<organism evidence="1 2">
    <name type="scientific">Caerostris darwini</name>
    <dbReference type="NCBI Taxonomy" id="1538125"/>
    <lineage>
        <taxon>Eukaryota</taxon>
        <taxon>Metazoa</taxon>
        <taxon>Ecdysozoa</taxon>
        <taxon>Arthropoda</taxon>
        <taxon>Chelicerata</taxon>
        <taxon>Arachnida</taxon>
        <taxon>Araneae</taxon>
        <taxon>Araneomorphae</taxon>
        <taxon>Entelegynae</taxon>
        <taxon>Araneoidea</taxon>
        <taxon>Araneidae</taxon>
        <taxon>Caerostris</taxon>
    </lineage>
</organism>
<gene>
    <name evidence="1" type="ORF">CDAR_462061</name>
</gene>
<sequence>MKSQNETSENLWTYSTTALRTEAKVNDYTQAQFAKRCPMTTHQKRVCVTSKKTHKTNQFLPRPAITPLSAPPINKPQKGITYAGAHFYHKRR</sequence>
<comment type="caution">
    <text evidence="1">The sequence shown here is derived from an EMBL/GenBank/DDBJ whole genome shotgun (WGS) entry which is preliminary data.</text>
</comment>
<evidence type="ECO:0000313" key="1">
    <source>
        <dbReference type="EMBL" id="GIY11709.1"/>
    </source>
</evidence>